<proteinExistence type="predicted"/>
<reference evidence="1 2" key="1">
    <citation type="journal article" date="2015" name="Nature">
        <title>rRNA introns, odd ribosomes, and small enigmatic genomes across a large radiation of phyla.</title>
        <authorList>
            <person name="Brown C.T."/>
            <person name="Hug L.A."/>
            <person name="Thomas B.C."/>
            <person name="Sharon I."/>
            <person name="Castelle C.J."/>
            <person name="Singh A."/>
            <person name="Wilkins M.J."/>
            <person name="Williams K.H."/>
            <person name="Banfield J.F."/>
        </authorList>
    </citation>
    <scope>NUCLEOTIDE SEQUENCE [LARGE SCALE GENOMIC DNA]</scope>
</reference>
<organism evidence="1 2">
    <name type="scientific">Candidatus Woesebacteria bacterium GW2011_GWB1_43_14</name>
    <dbReference type="NCBI Taxonomy" id="1618578"/>
    <lineage>
        <taxon>Bacteria</taxon>
        <taxon>Candidatus Woeseibacteriota</taxon>
    </lineage>
</organism>
<evidence type="ECO:0000313" key="1">
    <source>
        <dbReference type="EMBL" id="KKS96911.1"/>
    </source>
</evidence>
<name>A0A0G1FPF4_9BACT</name>
<gene>
    <name evidence="1" type="ORF">UV74_C0013G0033</name>
</gene>
<dbReference type="STRING" id="1618578.UV74_C0013G0033"/>
<dbReference type="EMBL" id="LCFQ01000013">
    <property type="protein sequence ID" value="KKS96911.1"/>
    <property type="molecule type" value="Genomic_DNA"/>
</dbReference>
<protein>
    <submittedName>
        <fullName evidence="1">Uncharacterized protein</fullName>
    </submittedName>
</protein>
<evidence type="ECO:0000313" key="2">
    <source>
        <dbReference type="Proteomes" id="UP000034090"/>
    </source>
</evidence>
<dbReference type="AlphaFoldDB" id="A0A0G1FPF4"/>
<sequence length="80" mass="8968">MLDRDCIKSVIAYWLASQGYRNISAAHGPEERFGDFIVSYETPDEEYHEAKILVGSIDHEDGNPDLNDILKGTGWVAKQA</sequence>
<dbReference type="Proteomes" id="UP000034090">
    <property type="component" value="Unassembled WGS sequence"/>
</dbReference>
<comment type="caution">
    <text evidence="1">The sequence shown here is derived from an EMBL/GenBank/DDBJ whole genome shotgun (WGS) entry which is preliminary data.</text>
</comment>
<accession>A0A0G1FPF4</accession>